<feature type="transmembrane region" description="Helical" evidence="10">
    <location>
        <begin position="131"/>
        <end position="152"/>
    </location>
</feature>
<dbReference type="AlphaFoldDB" id="A0AAU9CWS1"/>
<accession>A0AAU9CWS1</accession>
<dbReference type="Pfam" id="PF00510">
    <property type="entry name" value="COX3"/>
    <property type="match status" value="1"/>
</dbReference>
<dbReference type="Gene3D" id="1.20.120.80">
    <property type="entry name" value="Cytochrome c oxidase, subunit III, four-helix bundle"/>
    <property type="match status" value="1"/>
</dbReference>
<feature type="transmembrane region" description="Helical" evidence="10">
    <location>
        <begin position="78"/>
        <end position="96"/>
    </location>
</feature>
<dbReference type="GO" id="GO:0005886">
    <property type="term" value="C:plasma membrane"/>
    <property type="evidence" value="ECO:0007669"/>
    <property type="project" value="UniProtKB-SubCell"/>
</dbReference>
<evidence type="ECO:0000256" key="5">
    <source>
        <dbReference type="ARBA" id="ARBA00022967"/>
    </source>
</evidence>
<dbReference type="InterPro" id="IPR000298">
    <property type="entry name" value="Cyt_c_oxidase-like_su3"/>
</dbReference>
<dbReference type="GO" id="GO:0019646">
    <property type="term" value="P:aerobic electron transport chain"/>
    <property type="evidence" value="ECO:0007669"/>
    <property type="project" value="InterPro"/>
</dbReference>
<keyword evidence="12" id="KW-0614">Plasmid</keyword>
<dbReference type="PANTHER" id="PTHR11403">
    <property type="entry name" value="CYTOCHROME C OXIDASE SUBUNIT III"/>
    <property type="match status" value="1"/>
</dbReference>
<evidence type="ECO:0000256" key="6">
    <source>
        <dbReference type="ARBA" id="ARBA00022989"/>
    </source>
</evidence>
<dbReference type="InterPro" id="IPR024791">
    <property type="entry name" value="Cyt_c/ubiquinol_Oxase_su3"/>
</dbReference>
<dbReference type="PANTHER" id="PTHR11403:SF7">
    <property type="entry name" value="CYTOCHROME C OXIDASE SUBUNIT 3"/>
    <property type="match status" value="1"/>
</dbReference>
<comment type="similarity">
    <text evidence="2 9">Belongs to the cytochrome c oxidase subunit 3 family.</text>
</comment>
<dbReference type="InterPro" id="IPR035973">
    <property type="entry name" value="Cyt_c_oxidase_su3-like_sf"/>
</dbReference>
<feature type="transmembrane region" description="Helical" evidence="10">
    <location>
        <begin position="12"/>
        <end position="31"/>
    </location>
</feature>
<sequence length="186" mass="21342">MEYRQTRLLMQFFIASEALFFVALIVAYVYFRNLTDDWAESAKYLDIRRTGIFTIFLFSSSGTITVANWALRKQKRGVLVGALVVTIVFGAIFLAGQATEYYMLYERGVKISMNIFGSAFFTLTGFHGFHVFVGLIILSVFLTLVLLGSFKGNGPFSAFLATEWYWHFVDAVWVFVFFFVYLRPLL</sequence>
<evidence type="ECO:0000256" key="2">
    <source>
        <dbReference type="ARBA" id="ARBA00010581"/>
    </source>
</evidence>
<evidence type="ECO:0000256" key="7">
    <source>
        <dbReference type="ARBA" id="ARBA00023136"/>
    </source>
</evidence>
<keyword evidence="4 9" id="KW-0812">Transmembrane</keyword>
<feature type="domain" description="Heme-copper oxidase subunit III family profile" evidence="11">
    <location>
        <begin position="1"/>
        <end position="185"/>
    </location>
</feature>
<reference evidence="12 13" key="1">
    <citation type="submission" date="2021-12" db="EMBL/GenBank/DDBJ databases">
        <title>Genome sequencing of bacteria with rrn-lacking chromosome and rrn-plasmid.</title>
        <authorList>
            <person name="Anda M."/>
            <person name="Iwasaki W."/>
        </authorList>
    </citation>
    <scope>NUCLEOTIDE SEQUENCE [LARGE SCALE GENOMIC DNA]</scope>
    <source>
        <strain evidence="12 13">DSM 100852</strain>
        <plasmid evidence="12 13">pFA4</plasmid>
    </source>
</reference>
<evidence type="ECO:0000256" key="3">
    <source>
        <dbReference type="ARBA" id="ARBA00012949"/>
    </source>
</evidence>
<dbReference type="EMBL" id="AP025318">
    <property type="protein sequence ID" value="BDD12423.1"/>
    <property type="molecule type" value="Genomic_DNA"/>
</dbReference>
<keyword evidence="7 10" id="KW-0472">Membrane</keyword>
<evidence type="ECO:0000256" key="10">
    <source>
        <dbReference type="SAM" id="Phobius"/>
    </source>
</evidence>
<feature type="transmembrane region" description="Helical" evidence="10">
    <location>
        <begin position="51"/>
        <end position="71"/>
    </location>
</feature>
<dbReference type="RefSeq" id="WP_338395560.1">
    <property type="nucleotide sequence ID" value="NZ_AP025318.1"/>
</dbReference>
<proteinExistence type="inferred from homology"/>
<evidence type="ECO:0000256" key="4">
    <source>
        <dbReference type="ARBA" id="ARBA00022692"/>
    </source>
</evidence>
<keyword evidence="6 10" id="KW-1133">Transmembrane helix</keyword>
<dbReference type="SUPFAM" id="SSF81452">
    <property type="entry name" value="Cytochrome c oxidase subunit III-like"/>
    <property type="match status" value="1"/>
</dbReference>
<keyword evidence="13" id="KW-1185">Reference proteome</keyword>
<dbReference type="KEGG" id="fax:FUAX_48550"/>
<feature type="transmembrane region" description="Helical" evidence="10">
    <location>
        <begin position="164"/>
        <end position="182"/>
    </location>
</feature>
<protein>
    <recommendedName>
        <fullName evidence="3">cytochrome-c oxidase</fullName>
        <ecNumber evidence="3">7.1.1.9</ecNumber>
    </recommendedName>
    <alternativeName>
        <fullName evidence="8">Cytochrome c oxidase polypeptide III</fullName>
    </alternativeName>
</protein>
<dbReference type="CDD" id="cd00386">
    <property type="entry name" value="Heme_Cu_Oxidase_III_like"/>
    <property type="match status" value="1"/>
</dbReference>
<organism evidence="12 13">
    <name type="scientific">Fulvitalea axinellae</name>
    <dbReference type="NCBI Taxonomy" id="1182444"/>
    <lineage>
        <taxon>Bacteria</taxon>
        <taxon>Pseudomonadati</taxon>
        <taxon>Bacteroidota</taxon>
        <taxon>Cytophagia</taxon>
        <taxon>Cytophagales</taxon>
        <taxon>Persicobacteraceae</taxon>
        <taxon>Fulvitalea</taxon>
    </lineage>
</organism>
<dbReference type="GO" id="GO:0004129">
    <property type="term" value="F:cytochrome-c oxidase activity"/>
    <property type="evidence" value="ECO:0007669"/>
    <property type="project" value="UniProtKB-EC"/>
</dbReference>
<dbReference type="InterPro" id="IPR013833">
    <property type="entry name" value="Cyt_c_oxidase_su3_a-hlx"/>
</dbReference>
<evidence type="ECO:0000256" key="9">
    <source>
        <dbReference type="RuleBase" id="RU003376"/>
    </source>
</evidence>
<evidence type="ECO:0000313" key="13">
    <source>
        <dbReference type="Proteomes" id="UP001348817"/>
    </source>
</evidence>
<comment type="subcellular location">
    <subcellularLocation>
        <location evidence="9">Cell membrane</location>
        <topology evidence="9">Multi-pass membrane protein</topology>
    </subcellularLocation>
    <subcellularLocation>
        <location evidence="1">Membrane</location>
        <topology evidence="1">Multi-pass membrane protein</topology>
    </subcellularLocation>
</comment>
<dbReference type="EC" id="7.1.1.9" evidence="3"/>
<evidence type="ECO:0000259" key="11">
    <source>
        <dbReference type="PROSITE" id="PS50253"/>
    </source>
</evidence>
<dbReference type="PROSITE" id="PS50253">
    <property type="entry name" value="COX3"/>
    <property type="match status" value="1"/>
</dbReference>
<gene>
    <name evidence="12" type="ORF">FUAX_48550</name>
</gene>
<dbReference type="Proteomes" id="UP001348817">
    <property type="component" value="Plasmid pFA4"/>
</dbReference>
<evidence type="ECO:0000256" key="8">
    <source>
        <dbReference type="ARBA" id="ARBA00031625"/>
    </source>
</evidence>
<evidence type="ECO:0000313" key="12">
    <source>
        <dbReference type="EMBL" id="BDD12423.1"/>
    </source>
</evidence>
<keyword evidence="5" id="KW-1278">Translocase</keyword>
<name>A0AAU9CWS1_9BACT</name>
<geneLocation type="plasmid" evidence="12 13">
    <name>pFA4</name>
</geneLocation>
<evidence type="ECO:0000256" key="1">
    <source>
        <dbReference type="ARBA" id="ARBA00004141"/>
    </source>
</evidence>